<dbReference type="InterPro" id="IPR029063">
    <property type="entry name" value="SAM-dependent_MTases_sf"/>
</dbReference>
<evidence type="ECO:0000256" key="5">
    <source>
        <dbReference type="HAMAP-Rule" id="MF_00198"/>
    </source>
</evidence>
<dbReference type="UniPathway" id="UPA00248">
    <property type="reaction ID" value="UER00314"/>
</dbReference>
<dbReference type="GO" id="GO:0010487">
    <property type="term" value="F:thermospermine synthase activity"/>
    <property type="evidence" value="ECO:0007669"/>
    <property type="project" value="UniProtKB-ARBA"/>
</dbReference>
<dbReference type="PANTHER" id="PTHR43317">
    <property type="entry name" value="THERMOSPERMINE SYNTHASE ACAULIS5"/>
    <property type="match status" value="1"/>
</dbReference>
<feature type="region of interest" description="Disordered" evidence="7">
    <location>
        <begin position="284"/>
        <end position="304"/>
    </location>
</feature>
<evidence type="ECO:0000313" key="9">
    <source>
        <dbReference type="EMBL" id="GEL71363.1"/>
    </source>
</evidence>
<feature type="compositionally biased region" description="Basic and acidic residues" evidence="7">
    <location>
        <begin position="284"/>
        <end position="293"/>
    </location>
</feature>
<comment type="caution">
    <text evidence="9">The sequence shown here is derived from an EMBL/GenBank/DDBJ whole genome shotgun (WGS) entry which is preliminary data.</text>
</comment>
<dbReference type="GO" id="GO:0004766">
    <property type="term" value="F:spermidine synthase activity"/>
    <property type="evidence" value="ECO:0007669"/>
    <property type="project" value="UniProtKB-UniRule"/>
</dbReference>
<dbReference type="SUPFAM" id="SSF53335">
    <property type="entry name" value="S-adenosyl-L-methionine-dependent methyltransferases"/>
    <property type="match status" value="1"/>
</dbReference>
<evidence type="ECO:0000256" key="2">
    <source>
        <dbReference type="ARBA" id="ARBA00022679"/>
    </source>
</evidence>
<keyword evidence="2 5" id="KW-0808">Transferase</keyword>
<name>A0A511HCV4_9BACT</name>
<dbReference type="Proteomes" id="UP000321224">
    <property type="component" value="Unassembled WGS sequence"/>
</dbReference>
<comment type="subunit">
    <text evidence="5">Homodimer or homotetramer.</text>
</comment>
<protein>
    <recommendedName>
        <fullName evidence="5">Polyamine aminopropyltransferase</fullName>
    </recommendedName>
    <alternativeName>
        <fullName evidence="5">Putrescine aminopropyltransferase</fullName>
        <shortName evidence="5">PAPT</shortName>
    </alternativeName>
    <alternativeName>
        <fullName evidence="5">Spermidine synthase</fullName>
        <shortName evidence="5">SPDS</shortName>
        <shortName evidence="5">SPDSY</shortName>
        <ecNumber evidence="5">2.5.1.16</ecNumber>
    </alternativeName>
</protein>
<proteinExistence type="inferred from homology"/>
<comment type="function">
    <text evidence="5">Catalyzes the irreversible transfer of a propylamine group from the amino donor S-adenosylmethioninamine (decarboxy-AdoMet) to putrescine (1,4-diaminobutane) to yield spermidine.</text>
</comment>
<feature type="binding site" evidence="5">
    <location>
        <begin position="146"/>
        <end position="147"/>
    </location>
    <ligand>
        <name>S-methyl-5'-thioadenosine</name>
        <dbReference type="ChEBI" id="CHEBI:17509"/>
    </ligand>
</feature>
<dbReference type="GO" id="GO:0008295">
    <property type="term" value="P:spermidine biosynthetic process"/>
    <property type="evidence" value="ECO:0007669"/>
    <property type="project" value="UniProtKB-UniRule"/>
</dbReference>
<dbReference type="PROSITE" id="PS51257">
    <property type="entry name" value="PROKAR_LIPOPROTEIN"/>
    <property type="match status" value="1"/>
</dbReference>
<comment type="catalytic activity">
    <reaction evidence="5">
        <text>S-adenosyl 3-(methylsulfanyl)propylamine + putrescine = S-methyl-5'-thioadenosine + spermidine + H(+)</text>
        <dbReference type="Rhea" id="RHEA:12721"/>
        <dbReference type="ChEBI" id="CHEBI:15378"/>
        <dbReference type="ChEBI" id="CHEBI:17509"/>
        <dbReference type="ChEBI" id="CHEBI:57443"/>
        <dbReference type="ChEBI" id="CHEBI:57834"/>
        <dbReference type="ChEBI" id="CHEBI:326268"/>
        <dbReference type="EC" id="2.5.1.16"/>
    </reaction>
</comment>
<keyword evidence="4 5" id="KW-0620">Polyamine biosynthesis</keyword>
<comment type="caution">
    <text evidence="5">Lacks conserved residue(s) required for the propagation of feature annotation.</text>
</comment>
<feature type="active site" description="Proton acceptor" evidence="5 6">
    <location>
        <position position="164"/>
    </location>
</feature>
<reference evidence="9 10" key="1">
    <citation type="submission" date="2019-07" db="EMBL/GenBank/DDBJ databases">
        <title>Whole genome shotgun sequence of Myxococcus virescens NBRC 100334.</title>
        <authorList>
            <person name="Hosoyama A."/>
            <person name="Uohara A."/>
            <person name="Ohji S."/>
            <person name="Ichikawa N."/>
        </authorList>
    </citation>
    <scope>NUCLEOTIDE SEQUENCE [LARGE SCALE GENOMIC DNA]</scope>
    <source>
        <strain evidence="9 10">NBRC 100334</strain>
    </source>
</reference>
<dbReference type="RefSeq" id="WP_090490089.1">
    <property type="nucleotide sequence ID" value="NZ_BJVY01000015.1"/>
</dbReference>
<accession>A0A511HCV4</accession>
<dbReference type="NCBIfam" id="NF037959">
    <property type="entry name" value="MFS_SpdSyn"/>
    <property type="match status" value="1"/>
</dbReference>
<evidence type="ECO:0000256" key="6">
    <source>
        <dbReference type="PROSITE-ProRule" id="PRU00354"/>
    </source>
</evidence>
<evidence type="ECO:0000313" key="10">
    <source>
        <dbReference type="Proteomes" id="UP000321224"/>
    </source>
</evidence>
<evidence type="ECO:0000256" key="3">
    <source>
        <dbReference type="ARBA" id="ARBA00023066"/>
    </source>
</evidence>
<sequence>MDMRGVTQRLLLVGLVFLACTASASRKVLYEKESPYTLISVTEDEEGRRYLGFDASGALQSVVWPGKPLDLVLPYTQVSMVGLAYVPAPKRILIVGLGGGAMPMFLRKVVPRAHIDVVDIDPDVVTVARRYFGFREDTLLRAHVGDGRRFIEAERPAYDLIFLDAYGPDSIPEHLATQEFLAAVRAKLSPRGAVVGNVWAFPPNRHYDAMVHTWQVAFTQLYEFIVPQSSNRILVGVGYEEKVAAKTLEARAEKLERTRGVPFDLSGLVDRSYTDATERQLRGKVLKDADLPKPESVTTPAQVR</sequence>
<dbReference type="EC" id="2.5.1.16" evidence="5"/>
<dbReference type="PROSITE" id="PS51006">
    <property type="entry name" value="PABS_2"/>
    <property type="match status" value="1"/>
</dbReference>
<comment type="similarity">
    <text evidence="1 5">Belongs to the spermidine/spermine synthase family.</text>
</comment>
<evidence type="ECO:0000256" key="1">
    <source>
        <dbReference type="ARBA" id="ARBA00007867"/>
    </source>
</evidence>
<evidence type="ECO:0000259" key="8">
    <source>
        <dbReference type="PROSITE" id="PS51006"/>
    </source>
</evidence>
<feature type="domain" description="PABS" evidence="8">
    <location>
        <begin position="3"/>
        <end position="250"/>
    </location>
</feature>
<evidence type="ECO:0000256" key="7">
    <source>
        <dbReference type="SAM" id="MobiDB-lite"/>
    </source>
</evidence>
<organism evidence="9 10">
    <name type="scientific">Myxococcus virescens</name>
    <dbReference type="NCBI Taxonomy" id="83456"/>
    <lineage>
        <taxon>Bacteria</taxon>
        <taxon>Pseudomonadati</taxon>
        <taxon>Myxococcota</taxon>
        <taxon>Myxococcia</taxon>
        <taxon>Myxococcales</taxon>
        <taxon>Cystobacterineae</taxon>
        <taxon>Myxococcaceae</taxon>
        <taxon>Myxococcus</taxon>
    </lineage>
</organism>
<comment type="pathway">
    <text evidence="5">Amine and polyamine biosynthesis; spermidine biosynthesis; spermidine from putrescine: step 1/1.</text>
</comment>
<dbReference type="HAMAP" id="MF_00198">
    <property type="entry name" value="Spermidine_synth"/>
    <property type="match status" value="1"/>
</dbReference>
<evidence type="ECO:0000256" key="4">
    <source>
        <dbReference type="ARBA" id="ARBA00023115"/>
    </source>
</evidence>
<dbReference type="InterPro" id="IPR001045">
    <property type="entry name" value="Spermi_synthase"/>
</dbReference>
<keyword evidence="3 5" id="KW-0745">Spermidine biosynthesis</keyword>
<dbReference type="InterPro" id="IPR030374">
    <property type="entry name" value="PABS"/>
</dbReference>
<dbReference type="AlphaFoldDB" id="A0A511HCV4"/>
<feature type="binding site" evidence="5">
    <location>
        <position position="119"/>
    </location>
    <ligand>
        <name>S-methyl-5'-thioadenosine</name>
        <dbReference type="ChEBI" id="CHEBI:17509"/>
    </ligand>
</feature>
<dbReference type="EMBL" id="BJVY01000015">
    <property type="protein sequence ID" value="GEL71363.1"/>
    <property type="molecule type" value="Genomic_DNA"/>
</dbReference>
<gene>
    <name evidence="5" type="primary">speE</name>
    <name evidence="9" type="ORF">MVI01_31470</name>
</gene>
<dbReference type="Pfam" id="PF01564">
    <property type="entry name" value="Spermine_synth"/>
    <property type="match status" value="1"/>
</dbReference>
<dbReference type="PANTHER" id="PTHR43317:SF1">
    <property type="entry name" value="THERMOSPERMINE SYNTHASE ACAULIS5"/>
    <property type="match status" value="1"/>
</dbReference>
<dbReference type="Gene3D" id="3.40.50.150">
    <property type="entry name" value="Vaccinia Virus protein VP39"/>
    <property type="match status" value="1"/>
</dbReference>